<dbReference type="InterPro" id="IPR011335">
    <property type="entry name" value="Restrct_endonuc-II-like"/>
</dbReference>
<evidence type="ECO:0008006" key="3">
    <source>
        <dbReference type="Google" id="ProtNLM"/>
    </source>
</evidence>
<evidence type="ECO:0000313" key="1">
    <source>
        <dbReference type="EMBL" id="MDI2099537.1"/>
    </source>
</evidence>
<dbReference type="AlphaFoldDB" id="A0AAW6TD96"/>
<dbReference type="SUPFAM" id="SSF52980">
    <property type="entry name" value="Restriction endonuclease-like"/>
    <property type="match status" value="1"/>
</dbReference>
<name>A0AAW6TD96_9MICO</name>
<dbReference type="Gene3D" id="3.40.960.10">
    <property type="entry name" value="VSR Endonuclease"/>
    <property type="match status" value="1"/>
</dbReference>
<reference evidence="1 2" key="1">
    <citation type="submission" date="2023-04" db="EMBL/GenBank/DDBJ databases">
        <title>Klugiella caeni sp. nov. isolated from the sludge of biochemical tank.</title>
        <authorList>
            <person name="Geng K."/>
        </authorList>
    </citation>
    <scope>NUCLEOTIDE SEQUENCE [LARGE SCALE GENOMIC DNA]</scope>
    <source>
        <strain evidence="1 2">YN-L-19</strain>
    </source>
</reference>
<evidence type="ECO:0000313" key="2">
    <source>
        <dbReference type="Proteomes" id="UP001321506"/>
    </source>
</evidence>
<sequence length="199" mass="22360">MIGHHLDDAVLVEIAGVRVTAPVASWCDLAGLLTVDELVAAGDFLITGTEPYDGVTPLASYEQLSRAVSSRTGRRGIRKLRQALPLIRYGSLSPKETELRLLIVRAGLPEPVPNYVLRDGRGVFVAMIDLAFAEWKVGIEYQSDLHRERAQFRRDIGRRERIEDEGWSVIYVSADDLRGSPRQTIDRIRRRLAGRRVVE</sequence>
<dbReference type="Proteomes" id="UP001321506">
    <property type="component" value="Unassembled WGS sequence"/>
</dbReference>
<accession>A0AAW6TD96</accession>
<dbReference type="RefSeq" id="WP_281489330.1">
    <property type="nucleotide sequence ID" value="NZ_JASATX010000005.1"/>
</dbReference>
<comment type="caution">
    <text evidence="1">The sequence shown here is derived from an EMBL/GenBank/DDBJ whole genome shotgun (WGS) entry which is preliminary data.</text>
</comment>
<proteinExistence type="predicted"/>
<keyword evidence="2" id="KW-1185">Reference proteome</keyword>
<organism evidence="1 2">
    <name type="scientific">Ruicaihuangia caeni</name>
    <dbReference type="NCBI Taxonomy" id="3042517"/>
    <lineage>
        <taxon>Bacteria</taxon>
        <taxon>Bacillati</taxon>
        <taxon>Actinomycetota</taxon>
        <taxon>Actinomycetes</taxon>
        <taxon>Micrococcales</taxon>
        <taxon>Microbacteriaceae</taxon>
        <taxon>Ruicaihuangia</taxon>
    </lineage>
</organism>
<protein>
    <recommendedName>
        <fullName evidence="3">DUF559 domain-containing protein</fullName>
    </recommendedName>
</protein>
<gene>
    <name evidence="1" type="ORF">QF206_11240</name>
</gene>
<dbReference type="EMBL" id="JASATX010000005">
    <property type="protein sequence ID" value="MDI2099537.1"/>
    <property type="molecule type" value="Genomic_DNA"/>
</dbReference>